<dbReference type="SUPFAM" id="SSF56672">
    <property type="entry name" value="DNA/RNA polymerases"/>
    <property type="match status" value="1"/>
</dbReference>
<evidence type="ECO:0000256" key="7">
    <source>
        <dbReference type="ARBA" id="ARBA00022705"/>
    </source>
</evidence>
<dbReference type="InterPro" id="IPR001126">
    <property type="entry name" value="UmuC"/>
</dbReference>
<evidence type="ECO:0000256" key="8">
    <source>
        <dbReference type="ARBA" id="ARBA00022723"/>
    </source>
</evidence>
<feature type="binding site" evidence="15">
    <location>
        <position position="12"/>
    </location>
    <ligand>
        <name>Mg(2+)</name>
        <dbReference type="ChEBI" id="CHEBI:18420"/>
    </ligand>
</feature>
<keyword evidence="3 15" id="KW-0515">Mutator protein</keyword>
<dbReference type="GO" id="GO:0006281">
    <property type="term" value="P:DNA repair"/>
    <property type="evidence" value="ECO:0007669"/>
    <property type="project" value="UniProtKB-UniRule"/>
</dbReference>
<keyword evidence="5 15" id="KW-0808">Transferase</keyword>
<dbReference type="Proteomes" id="UP000249203">
    <property type="component" value="Unassembled WGS sequence"/>
</dbReference>
<reference evidence="18 20" key="1">
    <citation type="journal article" date="2018" name="Front. Microbiol.">
        <title>Genome-Based Analysis Reveals the Taxonomy and Diversity of the Family Idiomarinaceae.</title>
        <authorList>
            <person name="Liu Y."/>
            <person name="Lai Q."/>
            <person name="Shao Z."/>
        </authorList>
    </citation>
    <scope>NUCLEOTIDE SEQUENCE [LARGE SCALE GENOMIC DNA]</scope>
    <source>
        <strain evidence="18 20">CF12-14</strain>
    </source>
</reference>
<dbReference type="InterPro" id="IPR036775">
    <property type="entry name" value="DNA_pol_Y-fam_lit_finger_sf"/>
</dbReference>
<organism evidence="17 19">
    <name type="scientific">Aliidiomarina maris</name>
    <dbReference type="NCBI Taxonomy" id="531312"/>
    <lineage>
        <taxon>Bacteria</taxon>
        <taxon>Pseudomonadati</taxon>
        <taxon>Pseudomonadota</taxon>
        <taxon>Gammaproteobacteria</taxon>
        <taxon>Alteromonadales</taxon>
        <taxon>Idiomarinaceae</taxon>
        <taxon>Aliidiomarina</taxon>
    </lineage>
</organism>
<dbReference type="InterPro" id="IPR022880">
    <property type="entry name" value="DNApol_IV"/>
</dbReference>
<dbReference type="CDD" id="cd03586">
    <property type="entry name" value="PolY_Pol_IV_kappa"/>
    <property type="match status" value="1"/>
</dbReference>
<keyword evidence="10 15" id="KW-0460">Magnesium</keyword>
<accession>A0A327X044</accession>
<dbReference type="NCBIfam" id="NF002677">
    <property type="entry name" value="PRK02406.1"/>
    <property type="match status" value="1"/>
</dbReference>
<dbReference type="OrthoDB" id="9808813at2"/>
<dbReference type="InterPro" id="IPR050116">
    <property type="entry name" value="DNA_polymerase-Y"/>
</dbReference>
<keyword evidence="13 15" id="KW-0234">DNA repair</keyword>
<dbReference type="GO" id="GO:0003887">
    <property type="term" value="F:DNA-directed DNA polymerase activity"/>
    <property type="evidence" value="ECO:0007669"/>
    <property type="project" value="UniProtKB-UniRule"/>
</dbReference>
<keyword evidence="9 15" id="KW-0227">DNA damage</keyword>
<dbReference type="InterPro" id="IPR053848">
    <property type="entry name" value="IMS_HHH_1"/>
</dbReference>
<dbReference type="Gene3D" id="3.30.70.270">
    <property type="match status" value="1"/>
</dbReference>
<dbReference type="GO" id="GO:0000287">
    <property type="term" value="F:magnesium ion binding"/>
    <property type="evidence" value="ECO:0007669"/>
    <property type="project" value="UniProtKB-UniRule"/>
</dbReference>
<protein>
    <recommendedName>
        <fullName evidence="15">DNA polymerase IV</fullName>
        <shortName evidence="15">Pol IV</shortName>
        <ecNumber evidence="15">2.7.7.7</ecNumber>
    </recommendedName>
</protein>
<evidence type="ECO:0000256" key="1">
    <source>
        <dbReference type="ARBA" id="ARBA00004496"/>
    </source>
</evidence>
<feature type="active site" evidence="15">
    <location>
        <position position="107"/>
    </location>
</feature>
<dbReference type="PANTHER" id="PTHR11076">
    <property type="entry name" value="DNA REPAIR POLYMERASE UMUC / TRANSFERASE FAMILY MEMBER"/>
    <property type="match status" value="1"/>
</dbReference>
<comment type="similarity">
    <text evidence="2 15">Belongs to the DNA polymerase type-Y family.</text>
</comment>
<keyword evidence="7 15" id="KW-0235">DNA replication</keyword>
<gene>
    <name evidence="15" type="primary">dinB</name>
    <name evidence="17" type="ORF">B0I24_10373</name>
    <name evidence="18" type="ORF">CWE07_03875</name>
</gene>
<keyword evidence="8 15" id="KW-0479">Metal-binding</keyword>
<evidence type="ECO:0000313" key="17">
    <source>
        <dbReference type="EMBL" id="RAJ99079.1"/>
    </source>
</evidence>
<dbReference type="PANTHER" id="PTHR11076:SF33">
    <property type="entry name" value="DNA POLYMERASE KAPPA"/>
    <property type="match status" value="1"/>
</dbReference>
<sequence>MSDSNRKIALLDLDAFFASVEVLRDPNLADVPFAVGGGGERGVVATANYLARKFGVRSAMPGHQARKLCPQLIFVKPDMAAYKETSLRIQQRLLSITPHMEPASIDEFYLDLTDNTLCQGSASRTVEMIRAELRQMGTPASAGISNQKMVAKIASEERKPDGQFVVEPAQVYAYIAQLPLQKIPGIGPKSLARLQHAGLHLGADVQLSELGQLQALLGDKAGYILHQRCQGIDPRQVVTTSVRKSVGTEETLRQDLQSLRAVEQFTERELLPSLKRRLKVSRWQDAKIKTQTVKLKFNDFQQTTVSRASNRISPSIFYALLREAWDRRKGRGVRLIGISVTLPDPDSAKQLELELE</sequence>
<keyword evidence="12 15" id="KW-0238">DNA-binding</keyword>
<evidence type="ECO:0000256" key="10">
    <source>
        <dbReference type="ARBA" id="ARBA00022842"/>
    </source>
</evidence>
<dbReference type="Pfam" id="PF11799">
    <property type="entry name" value="IMS_C"/>
    <property type="match status" value="1"/>
</dbReference>
<feature type="domain" description="UmuC" evidence="16">
    <location>
        <begin position="8"/>
        <end position="187"/>
    </location>
</feature>
<keyword evidence="4 15" id="KW-0963">Cytoplasm</keyword>
<comment type="function">
    <text evidence="15">Poorly processive, error-prone DNA polymerase involved in untargeted mutagenesis. Copies undamaged DNA at stalled replication forks, which arise in vivo from mismatched or misaligned primer ends. These misaligned primers can be extended by PolIV. Exhibits no 3'-5' exonuclease (proofreading) activity. May be involved in translesional synthesis, in conjunction with the beta clamp from PolIII.</text>
</comment>
<dbReference type="FunFam" id="3.40.1170.60:FF:000001">
    <property type="entry name" value="DNA polymerase IV"/>
    <property type="match status" value="1"/>
</dbReference>
<evidence type="ECO:0000256" key="15">
    <source>
        <dbReference type="HAMAP-Rule" id="MF_01113"/>
    </source>
</evidence>
<keyword evidence="11 15" id="KW-0239">DNA-directed DNA polymerase</keyword>
<dbReference type="Gene3D" id="3.30.1490.100">
    <property type="entry name" value="DNA polymerase, Y-family, little finger domain"/>
    <property type="match status" value="1"/>
</dbReference>
<comment type="caution">
    <text evidence="17">The sequence shown here is derived from an EMBL/GenBank/DDBJ whole genome shotgun (WGS) entry which is preliminary data.</text>
</comment>
<dbReference type="GO" id="GO:0005829">
    <property type="term" value="C:cytosol"/>
    <property type="evidence" value="ECO:0007669"/>
    <property type="project" value="TreeGrafter"/>
</dbReference>
<dbReference type="InterPro" id="IPR017961">
    <property type="entry name" value="DNA_pol_Y-fam_little_finger"/>
</dbReference>
<name>A0A327X044_9GAMM</name>
<feature type="site" description="Substrate discrimination" evidence="15">
    <location>
        <position position="17"/>
    </location>
</feature>
<evidence type="ECO:0000256" key="14">
    <source>
        <dbReference type="ARBA" id="ARBA00049244"/>
    </source>
</evidence>
<dbReference type="GO" id="GO:0042276">
    <property type="term" value="P:error-prone translesion synthesis"/>
    <property type="evidence" value="ECO:0007669"/>
    <property type="project" value="TreeGrafter"/>
</dbReference>
<keyword evidence="20" id="KW-1185">Reference proteome</keyword>
<evidence type="ECO:0000256" key="12">
    <source>
        <dbReference type="ARBA" id="ARBA00023125"/>
    </source>
</evidence>
<dbReference type="EC" id="2.7.7.7" evidence="15"/>
<evidence type="ECO:0000313" key="19">
    <source>
        <dbReference type="Proteomes" id="UP000249203"/>
    </source>
</evidence>
<comment type="catalytic activity">
    <reaction evidence="14 15">
        <text>DNA(n) + a 2'-deoxyribonucleoside 5'-triphosphate = DNA(n+1) + diphosphate</text>
        <dbReference type="Rhea" id="RHEA:22508"/>
        <dbReference type="Rhea" id="RHEA-COMP:17339"/>
        <dbReference type="Rhea" id="RHEA-COMP:17340"/>
        <dbReference type="ChEBI" id="CHEBI:33019"/>
        <dbReference type="ChEBI" id="CHEBI:61560"/>
        <dbReference type="ChEBI" id="CHEBI:173112"/>
        <dbReference type="EC" id="2.7.7.7"/>
    </reaction>
</comment>
<dbReference type="GO" id="GO:0006261">
    <property type="term" value="P:DNA-templated DNA replication"/>
    <property type="evidence" value="ECO:0007669"/>
    <property type="project" value="UniProtKB-UniRule"/>
</dbReference>
<evidence type="ECO:0000256" key="2">
    <source>
        <dbReference type="ARBA" id="ARBA00010945"/>
    </source>
</evidence>
<dbReference type="EMBL" id="QLMD01000003">
    <property type="protein sequence ID" value="RAJ99079.1"/>
    <property type="molecule type" value="Genomic_DNA"/>
</dbReference>
<dbReference type="Gene3D" id="3.40.1170.60">
    <property type="match status" value="1"/>
</dbReference>
<evidence type="ECO:0000256" key="6">
    <source>
        <dbReference type="ARBA" id="ARBA00022695"/>
    </source>
</evidence>
<keyword evidence="6 15" id="KW-0548">Nucleotidyltransferase</keyword>
<dbReference type="RefSeq" id="WP_111568701.1">
    <property type="nucleotide sequence ID" value="NZ_PIPK01000002.1"/>
</dbReference>
<evidence type="ECO:0000256" key="13">
    <source>
        <dbReference type="ARBA" id="ARBA00023204"/>
    </source>
</evidence>
<feature type="binding site" evidence="15">
    <location>
        <position position="106"/>
    </location>
    <ligand>
        <name>Mg(2+)</name>
        <dbReference type="ChEBI" id="CHEBI:18420"/>
    </ligand>
</feature>
<evidence type="ECO:0000313" key="18">
    <source>
        <dbReference type="EMBL" id="RUO27759.1"/>
    </source>
</evidence>
<evidence type="ECO:0000256" key="4">
    <source>
        <dbReference type="ARBA" id="ARBA00022490"/>
    </source>
</evidence>
<dbReference type="HAMAP" id="MF_01113">
    <property type="entry name" value="DNApol_IV"/>
    <property type="match status" value="1"/>
</dbReference>
<proteinExistence type="inferred from homology"/>
<dbReference type="EMBL" id="PIPK01000002">
    <property type="protein sequence ID" value="RUO27759.1"/>
    <property type="molecule type" value="Genomic_DNA"/>
</dbReference>
<evidence type="ECO:0000259" key="16">
    <source>
        <dbReference type="PROSITE" id="PS50173"/>
    </source>
</evidence>
<comment type="cofactor">
    <cofactor evidence="15">
        <name>Mg(2+)</name>
        <dbReference type="ChEBI" id="CHEBI:18420"/>
    </cofactor>
    <text evidence="15">Binds 2 magnesium ions per subunit.</text>
</comment>
<evidence type="ECO:0000256" key="3">
    <source>
        <dbReference type="ARBA" id="ARBA00022457"/>
    </source>
</evidence>
<dbReference type="GO" id="GO:0009432">
    <property type="term" value="P:SOS response"/>
    <property type="evidence" value="ECO:0007669"/>
    <property type="project" value="TreeGrafter"/>
</dbReference>
<evidence type="ECO:0000256" key="5">
    <source>
        <dbReference type="ARBA" id="ARBA00022679"/>
    </source>
</evidence>
<dbReference type="PROSITE" id="PS50173">
    <property type="entry name" value="UMUC"/>
    <property type="match status" value="1"/>
</dbReference>
<evidence type="ECO:0000256" key="11">
    <source>
        <dbReference type="ARBA" id="ARBA00022932"/>
    </source>
</evidence>
<dbReference type="SUPFAM" id="SSF100879">
    <property type="entry name" value="Lesion bypass DNA polymerase (Y-family), little finger domain"/>
    <property type="match status" value="1"/>
</dbReference>
<dbReference type="InterPro" id="IPR043502">
    <property type="entry name" value="DNA/RNA_pol_sf"/>
</dbReference>
<comment type="subunit">
    <text evidence="15">Monomer.</text>
</comment>
<dbReference type="GO" id="GO:0003684">
    <property type="term" value="F:damaged DNA binding"/>
    <property type="evidence" value="ECO:0007669"/>
    <property type="project" value="InterPro"/>
</dbReference>
<dbReference type="Pfam" id="PF21999">
    <property type="entry name" value="IMS_HHH_1"/>
    <property type="match status" value="1"/>
</dbReference>
<evidence type="ECO:0000256" key="9">
    <source>
        <dbReference type="ARBA" id="ARBA00022763"/>
    </source>
</evidence>
<dbReference type="AlphaFoldDB" id="A0A327X044"/>
<evidence type="ECO:0000313" key="20">
    <source>
        <dbReference type="Proteomes" id="UP000287865"/>
    </source>
</evidence>
<dbReference type="InterPro" id="IPR043128">
    <property type="entry name" value="Rev_trsase/Diguanyl_cyclase"/>
</dbReference>
<reference evidence="17 19" key="2">
    <citation type="submission" date="2018-06" db="EMBL/GenBank/DDBJ databases">
        <title>Genomic Encyclopedia of Type Strains, Phase III (KMG-III): the genomes of soil and plant-associated and newly described type strains.</title>
        <authorList>
            <person name="Whitman W."/>
        </authorList>
    </citation>
    <scope>NUCLEOTIDE SEQUENCE [LARGE SCALE GENOMIC DNA]</scope>
    <source>
        <strain evidence="17 19">CGMCC 1.15366</strain>
    </source>
</reference>
<dbReference type="Proteomes" id="UP000287865">
    <property type="component" value="Unassembled WGS sequence"/>
</dbReference>
<dbReference type="Gene3D" id="1.10.150.20">
    <property type="entry name" value="5' to 3' exonuclease, C-terminal subdomain"/>
    <property type="match status" value="1"/>
</dbReference>
<comment type="subcellular location">
    <subcellularLocation>
        <location evidence="1 15">Cytoplasm</location>
    </subcellularLocation>
</comment>
<dbReference type="Pfam" id="PF00817">
    <property type="entry name" value="IMS"/>
    <property type="match status" value="1"/>
</dbReference>